<protein>
    <submittedName>
        <fullName evidence="1">Uncharacterized protein</fullName>
    </submittedName>
</protein>
<dbReference type="SUPFAM" id="SSF56645">
    <property type="entry name" value="Acyl-CoA dehydrogenase NM domain-like"/>
    <property type="match status" value="1"/>
</dbReference>
<gene>
    <name evidence="1" type="ORF">DX116_18980</name>
</gene>
<organism evidence="1 2">
    <name type="scientific">Aeromicrobium endophyticum</name>
    <dbReference type="NCBI Taxonomy" id="2292704"/>
    <lineage>
        <taxon>Bacteria</taxon>
        <taxon>Bacillati</taxon>
        <taxon>Actinomycetota</taxon>
        <taxon>Actinomycetes</taxon>
        <taxon>Propionibacteriales</taxon>
        <taxon>Nocardioidaceae</taxon>
        <taxon>Aeromicrobium</taxon>
    </lineage>
</organism>
<dbReference type="Proteomes" id="UP000265581">
    <property type="component" value="Unassembled WGS sequence"/>
</dbReference>
<proteinExistence type="predicted"/>
<sequence>MVPSWPASSSRLAEQVVRDELGEAAAGPVAPVTAEGGAPPLRVERSRPGWHLTGIASCTPWSPVPRSLLVLGVDEGDNAVVALVATETSGVEVRHRAGTAEVRFADVEVAERRVAHSADAGAALRERLTVFGLLAALDRLDDGATTESERSDIELCRAAVGVAARSTRSGRPLARQHDVSAAAVVVLLTCARLGLAFDDVGRLAWHRERLAPLL</sequence>
<reference evidence="1 2" key="1">
    <citation type="submission" date="2018-08" db="EMBL/GenBank/DDBJ databases">
        <title>Aeromicrobium sp. M2KJ-4, whole genome shotgun sequence.</title>
        <authorList>
            <person name="Tuo L."/>
        </authorList>
    </citation>
    <scope>NUCLEOTIDE SEQUENCE [LARGE SCALE GENOMIC DNA]</scope>
    <source>
        <strain evidence="1 2">M2KJ-4</strain>
    </source>
</reference>
<evidence type="ECO:0000313" key="1">
    <source>
        <dbReference type="EMBL" id="REK68945.1"/>
    </source>
</evidence>
<dbReference type="Gene3D" id="2.40.110.10">
    <property type="entry name" value="Butyryl-CoA Dehydrogenase, subunit A, domain 2"/>
    <property type="match status" value="1"/>
</dbReference>
<comment type="caution">
    <text evidence="1">The sequence shown here is derived from an EMBL/GenBank/DDBJ whole genome shotgun (WGS) entry which is preliminary data.</text>
</comment>
<evidence type="ECO:0000313" key="2">
    <source>
        <dbReference type="Proteomes" id="UP000265581"/>
    </source>
</evidence>
<dbReference type="AlphaFoldDB" id="A0A371NZ25"/>
<name>A0A371NZ25_9ACTN</name>
<accession>A0A371NZ25</accession>
<dbReference type="GO" id="GO:0016627">
    <property type="term" value="F:oxidoreductase activity, acting on the CH-CH group of donors"/>
    <property type="evidence" value="ECO:0007669"/>
    <property type="project" value="InterPro"/>
</dbReference>
<keyword evidence="2" id="KW-1185">Reference proteome</keyword>
<dbReference type="InterPro" id="IPR046373">
    <property type="entry name" value="Acyl-CoA_Oxase/DH_mid-dom_sf"/>
</dbReference>
<dbReference type="InterPro" id="IPR009100">
    <property type="entry name" value="AcylCoA_DH/oxidase_NM_dom_sf"/>
</dbReference>
<dbReference type="EMBL" id="QUBR01000003">
    <property type="protein sequence ID" value="REK68945.1"/>
    <property type="molecule type" value="Genomic_DNA"/>
</dbReference>